<keyword evidence="5" id="KW-0479">Metal-binding</keyword>
<organism evidence="11 12">
    <name type="scientific">Leucothrix pacifica</name>
    <dbReference type="NCBI Taxonomy" id="1247513"/>
    <lineage>
        <taxon>Bacteria</taxon>
        <taxon>Pseudomonadati</taxon>
        <taxon>Pseudomonadota</taxon>
        <taxon>Gammaproteobacteria</taxon>
        <taxon>Thiotrichales</taxon>
        <taxon>Thiotrichaceae</taxon>
        <taxon>Leucothrix</taxon>
    </lineage>
</organism>
<keyword evidence="8" id="KW-0520">NAD</keyword>
<dbReference type="Pfam" id="PF00293">
    <property type="entry name" value="NUDIX"/>
    <property type="match status" value="1"/>
</dbReference>
<dbReference type="PROSITE" id="PS51462">
    <property type="entry name" value="NUDIX"/>
    <property type="match status" value="1"/>
</dbReference>
<evidence type="ECO:0000256" key="9">
    <source>
        <dbReference type="ARBA" id="ARBA00023679"/>
    </source>
</evidence>
<comment type="catalytic activity">
    <reaction evidence="9">
        <text>a 5'-end NAD(+)-phospho-ribonucleoside in mRNA + H2O = a 5'-end phospho-adenosine-phospho-ribonucleoside in mRNA + beta-nicotinamide D-ribonucleotide + 2 H(+)</text>
        <dbReference type="Rhea" id="RHEA:60876"/>
        <dbReference type="Rhea" id="RHEA-COMP:15698"/>
        <dbReference type="Rhea" id="RHEA-COMP:15719"/>
        <dbReference type="ChEBI" id="CHEBI:14649"/>
        <dbReference type="ChEBI" id="CHEBI:15377"/>
        <dbReference type="ChEBI" id="CHEBI:15378"/>
        <dbReference type="ChEBI" id="CHEBI:144029"/>
        <dbReference type="ChEBI" id="CHEBI:144051"/>
    </reaction>
    <physiologicalReaction direction="left-to-right" evidence="9">
        <dbReference type="Rhea" id="RHEA:60877"/>
    </physiologicalReaction>
</comment>
<keyword evidence="6" id="KW-0378">Hydrolase</keyword>
<dbReference type="OrthoDB" id="9791656at2"/>
<keyword evidence="12" id="KW-1185">Reference proteome</keyword>
<reference evidence="11 12" key="1">
    <citation type="submission" date="2018-05" db="EMBL/GenBank/DDBJ databases">
        <title>Leucothrix arctica sp. nov., isolated from Arctic seawater.</title>
        <authorList>
            <person name="Choi A."/>
            <person name="Baek K."/>
        </authorList>
    </citation>
    <scope>NUCLEOTIDE SEQUENCE [LARGE SCALE GENOMIC DNA]</scope>
    <source>
        <strain evidence="11 12">JCM 18388</strain>
    </source>
</reference>
<dbReference type="PROSITE" id="PS00893">
    <property type="entry name" value="NUDIX_BOX"/>
    <property type="match status" value="1"/>
</dbReference>
<gene>
    <name evidence="11" type="ORF">DKW60_21435</name>
</gene>
<dbReference type="PANTHER" id="PTHR42904:SF6">
    <property type="entry name" value="NAD-CAPPED RNA HYDROLASE NUDT12"/>
    <property type="match status" value="1"/>
</dbReference>
<dbReference type="InterPro" id="IPR000086">
    <property type="entry name" value="NUDIX_hydrolase_dom"/>
</dbReference>
<evidence type="ECO:0000256" key="8">
    <source>
        <dbReference type="ARBA" id="ARBA00023027"/>
    </source>
</evidence>
<comment type="cofactor">
    <cofactor evidence="2">
        <name>Zn(2+)</name>
        <dbReference type="ChEBI" id="CHEBI:29105"/>
    </cofactor>
</comment>
<dbReference type="Gene3D" id="3.90.79.10">
    <property type="entry name" value="Nucleoside Triphosphate Pyrophosphohydrolase"/>
    <property type="match status" value="1"/>
</dbReference>
<evidence type="ECO:0000256" key="3">
    <source>
        <dbReference type="ARBA" id="ARBA00009595"/>
    </source>
</evidence>
<dbReference type="Proteomes" id="UP000245539">
    <property type="component" value="Unassembled WGS sequence"/>
</dbReference>
<evidence type="ECO:0000313" key="11">
    <source>
        <dbReference type="EMBL" id="PWQ92382.1"/>
    </source>
</evidence>
<evidence type="ECO:0000256" key="4">
    <source>
        <dbReference type="ARBA" id="ARBA00012381"/>
    </source>
</evidence>
<dbReference type="GO" id="GO:0005829">
    <property type="term" value="C:cytosol"/>
    <property type="evidence" value="ECO:0007669"/>
    <property type="project" value="TreeGrafter"/>
</dbReference>
<sequence length="332" mass="37543">MDHLSRSLLNTFTAQPLDRVAHGRKDKDWLSAQANHRNARFLVLNKHNLMAYGQQPLILSLAQFQQLDVSEPTALLGVKDKGTEQESPVFKINVNDPDTALAPLLNNPEFADIEAFEAHPLRGFVHCLDGDTASMYSYASILNHWHQTTRFCTRCGSGLVQKEGGVIQQCSNDDCRHIEFPRINSAVIMRVTNGEKILLARQETWPEGRYSVLAGFVEVGETLEHAVQREVMEEVNVPVENINYHSCQPWPFPNSLMLGYTAEASATEFELEQDDIAEAMWLTADELIEKMREGTVMPPPNLSISYRLINDWFAEKTGTQLSDYQPEAPWQD</sequence>
<proteinExistence type="inferred from homology"/>
<evidence type="ECO:0000259" key="10">
    <source>
        <dbReference type="PROSITE" id="PS51462"/>
    </source>
</evidence>
<dbReference type="AlphaFoldDB" id="A0A317C8C0"/>
<dbReference type="GO" id="GO:0035529">
    <property type="term" value="F:NADH pyrophosphatase activity"/>
    <property type="evidence" value="ECO:0007669"/>
    <property type="project" value="TreeGrafter"/>
</dbReference>
<dbReference type="GO" id="GO:0006742">
    <property type="term" value="P:NADP+ catabolic process"/>
    <property type="evidence" value="ECO:0007669"/>
    <property type="project" value="TreeGrafter"/>
</dbReference>
<dbReference type="SUPFAM" id="SSF55811">
    <property type="entry name" value="Nudix"/>
    <property type="match status" value="1"/>
</dbReference>
<evidence type="ECO:0000256" key="1">
    <source>
        <dbReference type="ARBA" id="ARBA00001946"/>
    </source>
</evidence>
<dbReference type="InterPro" id="IPR049734">
    <property type="entry name" value="NudC-like_C"/>
</dbReference>
<evidence type="ECO:0000256" key="2">
    <source>
        <dbReference type="ARBA" id="ARBA00001947"/>
    </source>
</evidence>
<name>A0A317C8C0_9GAMM</name>
<comment type="cofactor">
    <cofactor evidence="1">
        <name>Mg(2+)</name>
        <dbReference type="ChEBI" id="CHEBI:18420"/>
    </cofactor>
</comment>
<dbReference type="InterPro" id="IPR015797">
    <property type="entry name" value="NUDIX_hydrolase-like_dom_sf"/>
</dbReference>
<dbReference type="GO" id="GO:0019677">
    <property type="term" value="P:NAD+ catabolic process"/>
    <property type="evidence" value="ECO:0007669"/>
    <property type="project" value="TreeGrafter"/>
</dbReference>
<dbReference type="CDD" id="cd03429">
    <property type="entry name" value="NUDIX_NADH_pyrophosphatase_Nudt13"/>
    <property type="match status" value="1"/>
</dbReference>
<dbReference type="InterPro" id="IPR020084">
    <property type="entry name" value="NUDIX_hydrolase_CS"/>
</dbReference>
<dbReference type="InterPro" id="IPR015376">
    <property type="entry name" value="Znr_NADH_PPase"/>
</dbReference>
<dbReference type="GO" id="GO:0046872">
    <property type="term" value="F:metal ion binding"/>
    <property type="evidence" value="ECO:0007669"/>
    <property type="project" value="UniProtKB-KW"/>
</dbReference>
<comment type="similarity">
    <text evidence="3">Belongs to the Nudix hydrolase family. NudC subfamily.</text>
</comment>
<dbReference type="Pfam" id="PF09297">
    <property type="entry name" value="Zn_ribbon_NUD"/>
    <property type="match status" value="1"/>
</dbReference>
<dbReference type="EMBL" id="QGKM01000094">
    <property type="protein sequence ID" value="PWQ92382.1"/>
    <property type="molecule type" value="Genomic_DNA"/>
</dbReference>
<accession>A0A317C8C0</accession>
<dbReference type="Gene3D" id="3.90.79.20">
    <property type="match status" value="1"/>
</dbReference>
<feature type="domain" description="Nudix hydrolase" evidence="10">
    <location>
        <begin position="180"/>
        <end position="308"/>
    </location>
</feature>
<evidence type="ECO:0000256" key="6">
    <source>
        <dbReference type="ARBA" id="ARBA00022801"/>
    </source>
</evidence>
<dbReference type="InterPro" id="IPR050241">
    <property type="entry name" value="NAD-cap_RNA_hydrolase_NudC"/>
</dbReference>
<comment type="caution">
    <text evidence="11">The sequence shown here is derived from an EMBL/GenBank/DDBJ whole genome shotgun (WGS) entry which is preliminary data.</text>
</comment>
<dbReference type="RefSeq" id="WP_109839708.1">
    <property type="nucleotide sequence ID" value="NZ_QGKM01000094.1"/>
</dbReference>
<dbReference type="PANTHER" id="PTHR42904">
    <property type="entry name" value="NUDIX HYDROLASE, NUDC SUBFAMILY"/>
    <property type="match status" value="1"/>
</dbReference>
<keyword evidence="7" id="KW-0460">Magnesium</keyword>
<protein>
    <recommendedName>
        <fullName evidence="4">NAD(+) diphosphatase</fullName>
        <ecNumber evidence="4">3.6.1.22</ecNumber>
    </recommendedName>
</protein>
<evidence type="ECO:0000256" key="7">
    <source>
        <dbReference type="ARBA" id="ARBA00022842"/>
    </source>
</evidence>
<dbReference type="EC" id="3.6.1.22" evidence="4"/>
<evidence type="ECO:0000256" key="5">
    <source>
        <dbReference type="ARBA" id="ARBA00022723"/>
    </source>
</evidence>
<dbReference type="NCBIfam" id="NF001299">
    <property type="entry name" value="PRK00241.1"/>
    <property type="match status" value="1"/>
</dbReference>
<evidence type="ECO:0000313" key="12">
    <source>
        <dbReference type="Proteomes" id="UP000245539"/>
    </source>
</evidence>